<evidence type="ECO:0000313" key="3">
    <source>
        <dbReference type="Proteomes" id="UP000237923"/>
    </source>
</evidence>
<evidence type="ECO:0000313" key="2">
    <source>
        <dbReference type="EMBL" id="SPE06134.1"/>
    </source>
</evidence>
<accession>A0A2N9K6B1</accession>
<dbReference type="Proteomes" id="UP000237923">
    <property type="component" value="Unassembled WGS sequence"/>
</dbReference>
<dbReference type="RefSeq" id="WP_105299807.1">
    <property type="nucleotide sequence ID" value="NZ_CAURUR010000003.1"/>
</dbReference>
<protein>
    <submittedName>
        <fullName evidence="2">Uncharacterized protein</fullName>
    </submittedName>
</protein>
<proteinExistence type="predicted"/>
<organism evidence="2 3">
    <name type="scientific">Leuconostoc suionicum</name>
    <dbReference type="NCBI Taxonomy" id="1511761"/>
    <lineage>
        <taxon>Bacteria</taxon>
        <taxon>Bacillati</taxon>
        <taxon>Bacillota</taxon>
        <taxon>Bacilli</taxon>
        <taxon>Lactobacillales</taxon>
        <taxon>Lactobacillaceae</taxon>
        <taxon>Leuconostoc</taxon>
    </lineage>
</organism>
<reference evidence="2 3" key="2">
    <citation type="submission" date="2018-02" db="EMBL/GenBank/DDBJ databases">
        <authorList>
            <person name="Cohen D.B."/>
            <person name="Kent A.D."/>
        </authorList>
    </citation>
    <scope>NUCLEOTIDE SEQUENCE [LARGE SCALE GENOMIC DNA]</scope>
    <source>
        <strain evidence="2 3">CECT 9216</strain>
    </source>
</reference>
<gene>
    <name evidence="1" type="ORF">LES8486_01656</name>
    <name evidence="2" type="ORF">LES9216_00021</name>
</gene>
<dbReference type="Proteomes" id="UP000239237">
    <property type="component" value="Unassembled WGS sequence"/>
</dbReference>
<keyword evidence="4" id="KW-1185">Reference proteome</keyword>
<reference evidence="1 4" key="1">
    <citation type="submission" date="2018-02" db="EMBL/GenBank/DDBJ databases">
        <authorList>
            <person name="Rodrigo-Torres L."/>
            <person name="Arahal R. D."/>
            <person name="Lucena T."/>
        </authorList>
    </citation>
    <scope>NUCLEOTIDE SEQUENCE [LARGE SCALE GENOMIC DNA]</scope>
    <source>
        <strain evidence="1 4">CECT 8486</strain>
    </source>
</reference>
<dbReference type="EMBL" id="OKQU01000001">
    <property type="protein sequence ID" value="SPE06134.1"/>
    <property type="molecule type" value="Genomic_DNA"/>
</dbReference>
<evidence type="ECO:0000313" key="4">
    <source>
        <dbReference type="Proteomes" id="UP000239237"/>
    </source>
</evidence>
<evidence type="ECO:0000313" key="1">
    <source>
        <dbReference type="EMBL" id="SPD94472.1"/>
    </source>
</evidence>
<dbReference type="AlphaFoldDB" id="A0A2N9K6B1"/>
<sequence length="159" mass="18737">MLNINKMKQFEYALAVFTEMSKKRYKFIFEYNGKLATATFLSPFITFPVSEKYNEKFKRIETRTEWDSTDYDLITLRHIIFEKMKSTDAFSNSFSIPNLSDMVNAIYALIDTLPEDLLPINNLNLATNLTFLETDMHFDFYRFPNDSLFNVVSVQELDN</sequence>
<name>A0A2N9K6B1_9LACO</name>
<dbReference type="EMBL" id="OKQR01000004">
    <property type="protein sequence ID" value="SPD94472.1"/>
    <property type="molecule type" value="Genomic_DNA"/>
</dbReference>